<reference evidence="3" key="1">
    <citation type="submission" date="2018-05" db="EMBL/GenBank/DDBJ databases">
        <title>Draft genome of Mucuna pruriens seed.</title>
        <authorList>
            <person name="Nnadi N.E."/>
            <person name="Vos R."/>
            <person name="Hasami M.H."/>
            <person name="Devisetty U.K."/>
            <person name="Aguiy J.C."/>
        </authorList>
    </citation>
    <scope>NUCLEOTIDE SEQUENCE [LARGE SCALE GENOMIC DNA]</scope>
    <source>
        <strain evidence="3">JCA_2017</strain>
    </source>
</reference>
<evidence type="ECO:0000259" key="2">
    <source>
        <dbReference type="Pfam" id="PF24626"/>
    </source>
</evidence>
<evidence type="ECO:0000313" key="3">
    <source>
        <dbReference type="EMBL" id="RDX84661.1"/>
    </source>
</evidence>
<name>A0A371G2F0_MUCPR</name>
<sequence length="216" mass="24750">MILVEIGESSPKIALFEPVANEEELRAKLDLLQEVREIAHIKEYAAKARVARRFGQKVIHRDFKVKDLVLRKITLGTEKNKLTPKREGPFKVVERVGKGAYRLEHLDGHRISRTWNAGFEDIKLQDLKQTAIETDSGSEEIKLQDPKRAAIETDPGYEEIKLQDPKRTTIETDPRSEEIKLQDLKRTTIETDPGSEEIQLQDPKRTAIETDPGFEE</sequence>
<comment type="caution">
    <text evidence="3">The sequence shown here is derived from an EMBL/GenBank/DDBJ whole genome shotgun (WGS) entry which is preliminary data.</text>
</comment>
<dbReference type="InterPro" id="IPR056924">
    <property type="entry name" value="SH3_Tf2-1"/>
</dbReference>
<dbReference type="Pfam" id="PF24626">
    <property type="entry name" value="SH3_Tf2-1"/>
    <property type="match status" value="1"/>
</dbReference>
<feature type="domain" description="Tf2-1-like SH3-like" evidence="2">
    <location>
        <begin position="71"/>
        <end position="104"/>
    </location>
</feature>
<keyword evidence="4" id="KW-1185">Reference proteome</keyword>
<dbReference type="EMBL" id="QJKJ01006984">
    <property type="protein sequence ID" value="RDX84661.1"/>
    <property type="molecule type" value="Genomic_DNA"/>
</dbReference>
<dbReference type="OrthoDB" id="1934939at2759"/>
<feature type="non-terminal residue" evidence="3">
    <location>
        <position position="1"/>
    </location>
</feature>
<dbReference type="Proteomes" id="UP000257109">
    <property type="component" value="Unassembled WGS sequence"/>
</dbReference>
<evidence type="ECO:0000256" key="1">
    <source>
        <dbReference type="SAM" id="MobiDB-lite"/>
    </source>
</evidence>
<evidence type="ECO:0000313" key="4">
    <source>
        <dbReference type="Proteomes" id="UP000257109"/>
    </source>
</evidence>
<proteinExistence type="predicted"/>
<protein>
    <recommendedName>
        <fullName evidence="2">Tf2-1-like SH3-like domain-containing protein</fullName>
    </recommendedName>
</protein>
<organism evidence="3 4">
    <name type="scientific">Mucuna pruriens</name>
    <name type="common">Velvet bean</name>
    <name type="synonym">Dolichos pruriens</name>
    <dbReference type="NCBI Taxonomy" id="157652"/>
    <lineage>
        <taxon>Eukaryota</taxon>
        <taxon>Viridiplantae</taxon>
        <taxon>Streptophyta</taxon>
        <taxon>Embryophyta</taxon>
        <taxon>Tracheophyta</taxon>
        <taxon>Spermatophyta</taxon>
        <taxon>Magnoliopsida</taxon>
        <taxon>eudicotyledons</taxon>
        <taxon>Gunneridae</taxon>
        <taxon>Pentapetalae</taxon>
        <taxon>rosids</taxon>
        <taxon>fabids</taxon>
        <taxon>Fabales</taxon>
        <taxon>Fabaceae</taxon>
        <taxon>Papilionoideae</taxon>
        <taxon>50 kb inversion clade</taxon>
        <taxon>NPAAA clade</taxon>
        <taxon>indigoferoid/millettioid clade</taxon>
        <taxon>Phaseoleae</taxon>
        <taxon>Mucuna</taxon>
    </lineage>
</organism>
<accession>A0A371G2F0</accession>
<feature type="region of interest" description="Disordered" evidence="1">
    <location>
        <begin position="186"/>
        <end position="216"/>
    </location>
</feature>
<dbReference type="AlphaFoldDB" id="A0A371G2F0"/>
<gene>
    <name evidence="3" type="ORF">CR513_34261</name>
</gene>